<comment type="caution">
    <text evidence="8">The sequence shown here is derived from an EMBL/GenBank/DDBJ whole genome shotgun (WGS) entry which is preliminary data.</text>
</comment>
<keyword evidence="9" id="KW-1185">Reference proteome</keyword>
<dbReference type="RefSeq" id="WP_105051594.1">
    <property type="nucleotide sequence ID" value="NZ_BMYG01000003.1"/>
</dbReference>
<dbReference type="Gene3D" id="1.10.510.10">
    <property type="entry name" value="Transferase(Phosphotransferase) domain 1"/>
    <property type="match status" value="1"/>
</dbReference>
<reference evidence="8 9" key="1">
    <citation type="submission" date="2016-12" db="EMBL/GenBank/DDBJ databases">
        <title>Diversity of luminous bacteria.</title>
        <authorList>
            <person name="Yoshizawa S."/>
            <person name="Kogure K."/>
        </authorList>
    </citation>
    <scope>NUCLEOTIDE SEQUENCE [LARGE SCALE GENOMIC DNA]</scope>
    <source>
        <strain evidence="8 9">SA4-48</strain>
    </source>
</reference>
<evidence type="ECO:0000256" key="2">
    <source>
        <dbReference type="ARBA" id="ARBA00022741"/>
    </source>
</evidence>
<dbReference type="AlphaFoldDB" id="A0A2S7UTQ7"/>
<dbReference type="PANTHER" id="PTHR43289:SF6">
    <property type="entry name" value="SERINE_THREONINE-PROTEIN KINASE NEKL-3"/>
    <property type="match status" value="1"/>
</dbReference>
<evidence type="ECO:0000256" key="4">
    <source>
        <dbReference type="ARBA" id="ARBA00022840"/>
    </source>
</evidence>
<keyword evidence="4 5" id="KW-0067">ATP-binding</keyword>
<dbReference type="InterPro" id="IPR000719">
    <property type="entry name" value="Prot_kinase_dom"/>
</dbReference>
<proteinExistence type="predicted"/>
<dbReference type="GO" id="GO:0004674">
    <property type="term" value="F:protein serine/threonine kinase activity"/>
    <property type="evidence" value="ECO:0007669"/>
    <property type="project" value="TreeGrafter"/>
</dbReference>
<keyword evidence="1" id="KW-0808">Transferase</keyword>
<dbReference type="Pfam" id="PF00069">
    <property type="entry name" value="Pkinase"/>
    <property type="match status" value="1"/>
</dbReference>
<dbReference type="SUPFAM" id="SSF56112">
    <property type="entry name" value="Protein kinase-like (PK-like)"/>
    <property type="match status" value="1"/>
</dbReference>
<feature type="region of interest" description="Disordered" evidence="6">
    <location>
        <begin position="253"/>
        <end position="283"/>
    </location>
</feature>
<dbReference type="InterPro" id="IPR008271">
    <property type="entry name" value="Ser/Thr_kinase_AS"/>
</dbReference>
<feature type="compositionally biased region" description="Basic and acidic residues" evidence="6">
    <location>
        <begin position="1"/>
        <end position="10"/>
    </location>
</feature>
<evidence type="ECO:0000313" key="8">
    <source>
        <dbReference type="EMBL" id="PQJ53118.1"/>
    </source>
</evidence>
<dbReference type="PROSITE" id="PS00107">
    <property type="entry name" value="PROTEIN_KINASE_ATP"/>
    <property type="match status" value="1"/>
</dbReference>
<sequence length="1074" mass="120707">MATDDSHLEDTLPIDEGGGVSTSASSGTAFAEHNLNGFPIKVNSRFTYVKRLGRGGSALVYQAFDNVLERHVALKFLLNPQQKNQARLVAEARSQANVEHSNICPIYEVIETGNSVYLVMQFIEGESLQALSPTLSLEQILLLLKKTALGLHTAHMQGMIHRDFKPANVMVNLASGDMDAKIVDFGLAAQDISQDNKTSKLAGTTGFISPEQYKDDFTKIDRSSDIYSLGASLLYCLTGKLLVIGKSNTVENTAESSTSDSYTLKSDTLKSQTSNSKAPASKELSINQPPINELLANTSLPKDVQIIIAKSMAAEPQNRYQSALEMADDISRYLAGEPIKARSSKSYWLGRKLIKHKWLAGAAFIAIVGTSGMYINQLHQQKNQEQQQRVREQGLLQINNKINDLEYQAQLTYMLPRHNIEAQQQKWLADAKQLEQELPDINPILLGATHYGIGRIYQVLGDTLKATEHLEQAHQLEKIDDTAFYLALAYSELYQQKLTVLRNIASKNVRESRIAQLDEKYKTPVIALLNEHIESAPYRSYANALLTYYQGDWDSAMDILNKGEDLPVWYYADDVLKGDILLAQANALNNAGSIIYLIEPLIKQASSYYQNANIIARSEPSLVLKQISAINLEFAMFNQAGKAAESHLIDKAQQLRSEVLEITKVDGDVYHTFGLLYFNYAFNLHYNNGKPEKWLELAESEFTNANNYTTKMGDIWLSFARLYSNKIKLQTELNIDNSDTIKKAINALNKVSDTAKDYYYFNQLGTLNRYRALDVRDEGGDDKTLFEASIFNYLEANARFPERIGSLINAASVIIDMSESDGLNDRYLALKKAESILIKVLKKETDHFVANYYLAVTQFNLLHLSLYQGLAVQGLDIGDAFNKASEQMARTKLINSTLPYVLDLEQRLKQLEYELVFQKTKQWNNDFDKLIAARTKLAKTFAQNTIVTSNFVGVLCGITGIRVQLGLPAEAYIDKLEQALNEYPEFENVEAYRALSKLFRNWNTPSVGKLNLINDFKLREKRTPPHDWALAMVLIATASTKQDIEEATELLNSNKGMLPAYRKLILEWANKKVF</sequence>
<accession>A0A2S7UTQ7</accession>
<evidence type="ECO:0000256" key="6">
    <source>
        <dbReference type="SAM" id="MobiDB-lite"/>
    </source>
</evidence>
<feature type="domain" description="Protein kinase" evidence="7">
    <location>
        <begin position="46"/>
        <end position="334"/>
    </location>
</feature>
<dbReference type="PROSITE" id="PS50011">
    <property type="entry name" value="PROTEIN_KINASE_DOM"/>
    <property type="match status" value="1"/>
</dbReference>
<dbReference type="OrthoDB" id="9801841at2"/>
<feature type="region of interest" description="Disordered" evidence="6">
    <location>
        <begin position="1"/>
        <end position="25"/>
    </location>
</feature>
<keyword evidence="3" id="KW-0418">Kinase</keyword>
<gene>
    <name evidence="8" type="ORF">BTO11_05215</name>
</gene>
<dbReference type="Proteomes" id="UP000239007">
    <property type="component" value="Unassembled WGS sequence"/>
</dbReference>
<dbReference type="InterPro" id="IPR011009">
    <property type="entry name" value="Kinase-like_dom_sf"/>
</dbReference>
<dbReference type="CDD" id="cd14014">
    <property type="entry name" value="STKc_PknB_like"/>
    <property type="match status" value="1"/>
</dbReference>
<evidence type="ECO:0000256" key="5">
    <source>
        <dbReference type="PROSITE-ProRule" id="PRU10141"/>
    </source>
</evidence>
<name>A0A2S7UTQ7_9GAMM</name>
<dbReference type="PROSITE" id="PS00108">
    <property type="entry name" value="PROTEIN_KINASE_ST"/>
    <property type="match status" value="1"/>
</dbReference>
<dbReference type="InterPro" id="IPR017441">
    <property type="entry name" value="Protein_kinase_ATP_BS"/>
</dbReference>
<keyword evidence="2 5" id="KW-0547">Nucleotide-binding</keyword>
<dbReference type="EMBL" id="MSCH01000003">
    <property type="protein sequence ID" value="PQJ53118.1"/>
    <property type="molecule type" value="Genomic_DNA"/>
</dbReference>
<dbReference type="Gene3D" id="3.30.200.20">
    <property type="entry name" value="Phosphorylase Kinase, domain 1"/>
    <property type="match status" value="1"/>
</dbReference>
<dbReference type="PANTHER" id="PTHR43289">
    <property type="entry name" value="MITOGEN-ACTIVATED PROTEIN KINASE KINASE KINASE 20-RELATED"/>
    <property type="match status" value="1"/>
</dbReference>
<evidence type="ECO:0000313" key="9">
    <source>
        <dbReference type="Proteomes" id="UP000239007"/>
    </source>
</evidence>
<feature type="binding site" evidence="5">
    <location>
        <position position="75"/>
    </location>
    <ligand>
        <name>ATP</name>
        <dbReference type="ChEBI" id="CHEBI:30616"/>
    </ligand>
</feature>
<dbReference type="GO" id="GO:0005524">
    <property type="term" value="F:ATP binding"/>
    <property type="evidence" value="ECO:0007669"/>
    <property type="project" value="UniProtKB-UniRule"/>
</dbReference>
<evidence type="ECO:0000256" key="1">
    <source>
        <dbReference type="ARBA" id="ARBA00022679"/>
    </source>
</evidence>
<evidence type="ECO:0000259" key="7">
    <source>
        <dbReference type="PROSITE" id="PS50011"/>
    </source>
</evidence>
<evidence type="ECO:0000256" key="3">
    <source>
        <dbReference type="ARBA" id="ARBA00022777"/>
    </source>
</evidence>
<organism evidence="8 9">
    <name type="scientific">Psychrosphaera saromensis</name>
    <dbReference type="NCBI Taxonomy" id="716813"/>
    <lineage>
        <taxon>Bacteria</taxon>
        <taxon>Pseudomonadati</taxon>
        <taxon>Pseudomonadota</taxon>
        <taxon>Gammaproteobacteria</taxon>
        <taxon>Alteromonadales</taxon>
        <taxon>Pseudoalteromonadaceae</taxon>
        <taxon>Psychrosphaera</taxon>
    </lineage>
</organism>
<protein>
    <recommendedName>
        <fullName evidence="7">Protein kinase domain-containing protein</fullName>
    </recommendedName>
</protein>